<accession>A0A7C4H2N0</accession>
<name>A0A7C4H2N0_9CREN</name>
<comment type="caution">
    <text evidence="1">The sequence shown here is derived from an EMBL/GenBank/DDBJ whole genome shotgun (WGS) entry which is preliminary data.</text>
</comment>
<protein>
    <submittedName>
        <fullName evidence="1">Uncharacterized protein</fullName>
    </submittedName>
</protein>
<gene>
    <name evidence="1" type="ORF">ENU31_02630</name>
</gene>
<sequence length="108" mass="12659">MEVILIVRISTLSWNELEFKSNNSTYSRSDYDTLIIADFESKYLYRIGKNLELIDSVRLNIEPHPYTLSEAIEMLKKGNPILVDTFEEGIVLYSREEFKNSLNYTENL</sequence>
<evidence type="ECO:0000313" key="1">
    <source>
        <dbReference type="EMBL" id="HGM07291.1"/>
    </source>
</evidence>
<organism evidence="1">
    <name type="scientific">Ignisphaera aggregans</name>
    <dbReference type="NCBI Taxonomy" id="334771"/>
    <lineage>
        <taxon>Archaea</taxon>
        <taxon>Thermoproteota</taxon>
        <taxon>Thermoprotei</taxon>
        <taxon>Desulfurococcales</taxon>
        <taxon>Desulfurococcaceae</taxon>
        <taxon>Ignisphaera</taxon>
    </lineage>
</organism>
<dbReference type="AlphaFoldDB" id="A0A7C4H2N0"/>
<proteinExistence type="predicted"/>
<reference evidence="1" key="1">
    <citation type="journal article" date="2020" name="mSystems">
        <title>Genome- and Community-Level Interaction Insights into Carbon Utilization and Element Cycling Functions of Hydrothermarchaeota in Hydrothermal Sediment.</title>
        <authorList>
            <person name="Zhou Z."/>
            <person name="Liu Y."/>
            <person name="Xu W."/>
            <person name="Pan J."/>
            <person name="Luo Z.H."/>
            <person name="Li M."/>
        </authorList>
    </citation>
    <scope>NUCLEOTIDE SEQUENCE [LARGE SCALE GENOMIC DNA]</scope>
    <source>
        <strain evidence="1">SpSt-658</strain>
    </source>
</reference>
<dbReference type="EMBL" id="DTCA01000084">
    <property type="protein sequence ID" value="HGM07291.1"/>
    <property type="molecule type" value="Genomic_DNA"/>
</dbReference>